<evidence type="ECO:0000313" key="4">
    <source>
        <dbReference type="EMBL" id="MDN4473660.1"/>
    </source>
</evidence>
<feature type="region of interest" description="Disordered" evidence="1">
    <location>
        <begin position="1"/>
        <end position="21"/>
    </location>
</feature>
<organism evidence="4 5">
    <name type="scientific">Demequina zhanjiangensis</name>
    <dbReference type="NCBI Taxonomy" id="3051659"/>
    <lineage>
        <taxon>Bacteria</taxon>
        <taxon>Bacillati</taxon>
        <taxon>Actinomycetota</taxon>
        <taxon>Actinomycetes</taxon>
        <taxon>Micrococcales</taxon>
        <taxon>Demequinaceae</taxon>
        <taxon>Demequina</taxon>
    </lineage>
</organism>
<protein>
    <submittedName>
        <fullName evidence="4">DUF58 domain-containing protein</fullName>
    </submittedName>
</protein>
<keyword evidence="5" id="KW-1185">Reference proteome</keyword>
<evidence type="ECO:0000313" key="5">
    <source>
        <dbReference type="Proteomes" id="UP001172738"/>
    </source>
</evidence>
<gene>
    <name evidence="4" type="ORF">QQX04_11710</name>
</gene>
<comment type="caution">
    <text evidence="4">The sequence shown here is derived from an EMBL/GenBank/DDBJ whole genome shotgun (WGS) entry which is preliminary data.</text>
</comment>
<evidence type="ECO:0000259" key="3">
    <source>
        <dbReference type="Pfam" id="PF01882"/>
    </source>
</evidence>
<sequence>MSRRGTATAATAPASTRPGRTETVVTARGIGMTGGGLALTALGIGLASTLIVMLGIATLATAAVAALWLLSSVQLLRRRYRTARRVISPFPLVAGEAGTVHVEVASSHGSTRVPQLDIREQAAAELTGMRPTSASVTRRPGSVLLSYSLSPTSRGRWPLGPAVVRAADPLGLAWADTPVGAEELVPVRPRVVDLTAAGGSRLDGLEQISRGARRASADDAAVREYRHGDDPRRVHWPSSARRGSLVVRADEHAGRPPADLLADLPSPGEDLETVVAAAASLSLAVLADGHAVRIVAPGTRPLNRWAAEARDEARAGLLDDCIDLQPAHGSPSDALVDAAHALMSEPGSGSLLVALVEPRGEADAGVRMLAGLGAAGHAVALVREAPRAAETAHALERGGWRCARWKDLEDLPEAWAAVAKATERA</sequence>
<reference evidence="4" key="1">
    <citation type="submission" date="2023-06" db="EMBL/GenBank/DDBJ databases">
        <title>SYSU T00b26.</title>
        <authorList>
            <person name="Gao L."/>
            <person name="Fang B.-Z."/>
            <person name="Li W.-J."/>
        </authorList>
    </citation>
    <scope>NUCLEOTIDE SEQUENCE</scope>
    <source>
        <strain evidence="4">SYSU T00b26</strain>
    </source>
</reference>
<feature type="transmembrane region" description="Helical" evidence="2">
    <location>
        <begin position="37"/>
        <end position="70"/>
    </location>
</feature>
<keyword evidence="2" id="KW-1133">Transmembrane helix</keyword>
<name>A0ABT8G3F1_9MICO</name>
<feature type="compositionally biased region" description="Low complexity" evidence="1">
    <location>
        <begin position="1"/>
        <end position="18"/>
    </location>
</feature>
<dbReference type="Proteomes" id="UP001172738">
    <property type="component" value="Unassembled WGS sequence"/>
</dbReference>
<proteinExistence type="predicted"/>
<dbReference type="PANTHER" id="PTHR34351:SF1">
    <property type="entry name" value="SLR1927 PROTEIN"/>
    <property type="match status" value="1"/>
</dbReference>
<feature type="domain" description="DUF58" evidence="3">
    <location>
        <begin position="222"/>
        <end position="328"/>
    </location>
</feature>
<accession>A0ABT8G3F1</accession>
<dbReference type="RefSeq" id="WP_301129405.1">
    <property type="nucleotide sequence ID" value="NZ_JAUHPV010000007.1"/>
</dbReference>
<evidence type="ECO:0000256" key="2">
    <source>
        <dbReference type="SAM" id="Phobius"/>
    </source>
</evidence>
<dbReference type="InterPro" id="IPR002881">
    <property type="entry name" value="DUF58"/>
</dbReference>
<dbReference type="Pfam" id="PF01882">
    <property type="entry name" value="DUF58"/>
    <property type="match status" value="1"/>
</dbReference>
<keyword evidence="2" id="KW-0812">Transmembrane</keyword>
<dbReference type="PANTHER" id="PTHR34351">
    <property type="entry name" value="SLR1927 PROTEIN-RELATED"/>
    <property type="match status" value="1"/>
</dbReference>
<dbReference type="EMBL" id="JAUHPV010000007">
    <property type="protein sequence ID" value="MDN4473660.1"/>
    <property type="molecule type" value="Genomic_DNA"/>
</dbReference>
<keyword evidence="2" id="KW-0472">Membrane</keyword>
<evidence type="ECO:0000256" key="1">
    <source>
        <dbReference type="SAM" id="MobiDB-lite"/>
    </source>
</evidence>